<dbReference type="Proteomes" id="UP000677812">
    <property type="component" value="Unassembled WGS sequence"/>
</dbReference>
<dbReference type="EMBL" id="JAGRQH010000005">
    <property type="protein sequence ID" value="MBR0560021.1"/>
    <property type="molecule type" value="Genomic_DNA"/>
</dbReference>
<evidence type="ECO:0000313" key="1">
    <source>
        <dbReference type="EMBL" id="MBR0560021.1"/>
    </source>
</evidence>
<reference evidence="1 2" key="1">
    <citation type="submission" date="2021-04" db="EMBL/GenBank/DDBJ databases">
        <title>The complete genome sequence of Neokomagataea sp. TBRC 2177.</title>
        <authorList>
            <person name="Charoenyingcharoen P."/>
            <person name="Yukphan P."/>
        </authorList>
    </citation>
    <scope>NUCLEOTIDE SEQUENCE [LARGE SCALE GENOMIC DNA]</scope>
    <source>
        <strain evidence="1 2">TBRC 2177</strain>
    </source>
</reference>
<gene>
    <name evidence="1" type="ORF">KB213_08145</name>
</gene>
<evidence type="ECO:0008006" key="3">
    <source>
        <dbReference type="Google" id="ProtNLM"/>
    </source>
</evidence>
<dbReference type="RefSeq" id="WP_211682055.1">
    <property type="nucleotide sequence ID" value="NZ_JAGRQH010000005.1"/>
</dbReference>
<proteinExistence type="predicted"/>
<sequence>MSHQNYFAIVRSGANLSTIVPIVGWDAVEATGDATPSLQTAVGFEAVYLPNMTAGEWQSRVNGSQAPMALSGGEVIPYIPLSPIVPLHQQAQEALTLIQTQATMAYAMGSPFGTKMQAYVKAVQAIANGTDTTSTALPKAPLSTSE</sequence>
<name>A0ABS5E7Y0_9PROT</name>
<protein>
    <recommendedName>
        <fullName evidence="3">Phage tail protein</fullName>
    </recommendedName>
</protein>
<evidence type="ECO:0000313" key="2">
    <source>
        <dbReference type="Proteomes" id="UP000677812"/>
    </source>
</evidence>
<comment type="caution">
    <text evidence="1">The sequence shown here is derived from an EMBL/GenBank/DDBJ whole genome shotgun (WGS) entry which is preliminary data.</text>
</comment>
<organism evidence="1 2">
    <name type="scientific">Neokomagataea anthophila</name>
    <dbReference type="NCBI Taxonomy" id="2826925"/>
    <lineage>
        <taxon>Bacteria</taxon>
        <taxon>Pseudomonadati</taxon>
        <taxon>Pseudomonadota</taxon>
        <taxon>Alphaproteobacteria</taxon>
        <taxon>Acetobacterales</taxon>
        <taxon>Acetobacteraceae</taxon>
        <taxon>Neokomagataea</taxon>
    </lineage>
</organism>
<accession>A0ABS5E7Y0</accession>
<keyword evidence="2" id="KW-1185">Reference proteome</keyword>